<evidence type="ECO:0000256" key="12">
    <source>
        <dbReference type="SAM" id="Phobius"/>
    </source>
</evidence>
<dbReference type="AlphaFoldDB" id="A0AAV5A0M5"/>
<reference evidence="14" key="1">
    <citation type="submission" date="2021-10" db="EMBL/GenBank/DDBJ databases">
        <title>De novo Genome Assembly of Clathrus columnatus (Basidiomycota, Fungi) Using Illumina and Nanopore Sequence Data.</title>
        <authorList>
            <person name="Ogiso-Tanaka E."/>
            <person name="Itagaki H."/>
            <person name="Hosoya T."/>
            <person name="Hosaka K."/>
        </authorList>
    </citation>
    <scope>NUCLEOTIDE SEQUENCE</scope>
    <source>
        <strain evidence="14">MO-923</strain>
    </source>
</reference>
<sequence length="283" mass="31914">MKFCERKKLIDTHESYVAQYVALTLLSVGIPKVMGNDDLLATFAAGSTLGWDGHFREHVQDRSFAKVLEFFLNCLAFTYIGAWLPFGMYYNVSELNINLWRLIVLLIVILVLRRIPFLLAAYKWIPEISGWKDALFAGHFGVGAIFISTLAATQLEEPHIPPRDQKERLAASLHPIVSFIVLGSILVHGPSIPLSQFVRKSIEKARQLNLQSKFLYWAFKVPRTEEVGLEKVAPSSENIQITPHGSVMSSSEGSPTKTLTGENWNENEHADLNDLEACNRFRE</sequence>
<keyword evidence="9 12" id="KW-0472">Membrane</keyword>
<dbReference type="Pfam" id="PF00999">
    <property type="entry name" value="Na_H_Exchanger"/>
    <property type="match status" value="1"/>
</dbReference>
<evidence type="ECO:0000313" key="15">
    <source>
        <dbReference type="Proteomes" id="UP001050691"/>
    </source>
</evidence>
<evidence type="ECO:0000256" key="8">
    <source>
        <dbReference type="ARBA" id="ARBA00023065"/>
    </source>
</evidence>
<proteinExistence type="inferred from homology"/>
<feature type="transmembrane region" description="Helical" evidence="12">
    <location>
        <begin position="102"/>
        <end position="122"/>
    </location>
</feature>
<protein>
    <recommendedName>
        <fullName evidence="13">Cation/H+ exchanger transmembrane domain-containing protein</fullName>
    </recommendedName>
</protein>
<dbReference type="GO" id="GO:0120029">
    <property type="term" value="P:proton export across plasma membrane"/>
    <property type="evidence" value="ECO:0007669"/>
    <property type="project" value="InterPro"/>
</dbReference>
<dbReference type="InterPro" id="IPR006153">
    <property type="entry name" value="Cation/H_exchanger_TM"/>
</dbReference>
<keyword evidence="10" id="KW-0739">Sodium transport</keyword>
<comment type="similarity">
    <text evidence="2">Belongs to the fungal Na(+)/H(+) exchanger family.</text>
</comment>
<evidence type="ECO:0000256" key="3">
    <source>
        <dbReference type="ARBA" id="ARBA00022448"/>
    </source>
</evidence>
<keyword evidence="4" id="KW-0050">Antiport</keyword>
<evidence type="ECO:0000256" key="11">
    <source>
        <dbReference type="SAM" id="MobiDB-lite"/>
    </source>
</evidence>
<evidence type="ECO:0000259" key="13">
    <source>
        <dbReference type="Pfam" id="PF00999"/>
    </source>
</evidence>
<dbReference type="GO" id="GO:0015385">
    <property type="term" value="F:sodium:proton antiporter activity"/>
    <property type="evidence" value="ECO:0007669"/>
    <property type="project" value="InterPro"/>
</dbReference>
<dbReference type="Proteomes" id="UP001050691">
    <property type="component" value="Unassembled WGS sequence"/>
</dbReference>
<name>A0AAV5A0M5_9AGAM</name>
<keyword evidence="3" id="KW-0813">Transport</keyword>
<feature type="domain" description="Cation/H+ exchanger transmembrane" evidence="13">
    <location>
        <begin position="10"/>
        <end position="193"/>
    </location>
</feature>
<evidence type="ECO:0000256" key="1">
    <source>
        <dbReference type="ARBA" id="ARBA00004141"/>
    </source>
</evidence>
<comment type="caution">
    <text evidence="14">The sequence shown here is derived from an EMBL/GenBank/DDBJ whole genome shotgun (WGS) entry which is preliminary data.</text>
</comment>
<dbReference type="GO" id="GO:0005886">
    <property type="term" value="C:plasma membrane"/>
    <property type="evidence" value="ECO:0007669"/>
    <property type="project" value="InterPro"/>
</dbReference>
<keyword evidence="5 12" id="KW-0812">Transmembrane</keyword>
<dbReference type="EMBL" id="BPWL01000001">
    <property type="protein sequence ID" value="GJJ06575.1"/>
    <property type="molecule type" value="Genomic_DNA"/>
</dbReference>
<comment type="subcellular location">
    <subcellularLocation>
        <location evidence="1">Membrane</location>
        <topology evidence="1">Multi-pass membrane protein</topology>
    </subcellularLocation>
</comment>
<dbReference type="PANTHER" id="PTHR31382">
    <property type="entry name" value="NA(+)/H(+) ANTIPORTER"/>
    <property type="match status" value="1"/>
</dbReference>
<accession>A0AAV5A0M5</accession>
<evidence type="ECO:0000256" key="5">
    <source>
        <dbReference type="ARBA" id="ARBA00022692"/>
    </source>
</evidence>
<evidence type="ECO:0000256" key="7">
    <source>
        <dbReference type="ARBA" id="ARBA00023053"/>
    </source>
</evidence>
<organism evidence="14 15">
    <name type="scientific">Clathrus columnatus</name>
    <dbReference type="NCBI Taxonomy" id="1419009"/>
    <lineage>
        <taxon>Eukaryota</taxon>
        <taxon>Fungi</taxon>
        <taxon>Dikarya</taxon>
        <taxon>Basidiomycota</taxon>
        <taxon>Agaricomycotina</taxon>
        <taxon>Agaricomycetes</taxon>
        <taxon>Phallomycetidae</taxon>
        <taxon>Phallales</taxon>
        <taxon>Clathraceae</taxon>
        <taxon>Clathrus</taxon>
    </lineage>
</organism>
<feature type="region of interest" description="Disordered" evidence="11">
    <location>
        <begin position="240"/>
        <end position="263"/>
    </location>
</feature>
<dbReference type="GO" id="GO:0036376">
    <property type="term" value="P:sodium ion export across plasma membrane"/>
    <property type="evidence" value="ECO:0007669"/>
    <property type="project" value="InterPro"/>
</dbReference>
<keyword evidence="8" id="KW-0406">Ion transport</keyword>
<evidence type="ECO:0000313" key="14">
    <source>
        <dbReference type="EMBL" id="GJJ06575.1"/>
    </source>
</evidence>
<dbReference type="GO" id="GO:0042391">
    <property type="term" value="P:regulation of membrane potential"/>
    <property type="evidence" value="ECO:0007669"/>
    <property type="project" value="InterPro"/>
</dbReference>
<feature type="transmembrane region" description="Helical" evidence="12">
    <location>
        <begin position="70"/>
        <end position="90"/>
    </location>
</feature>
<gene>
    <name evidence="14" type="ORF">Clacol_000768</name>
</gene>
<dbReference type="PANTHER" id="PTHR31382:SF4">
    <property type="entry name" value="NA(+)_H(+) ANTIPORTER"/>
    <property type="match status" value="1"/>
</dbReference>
<evidence type="ECO:0000256" key="6">
    <source>
        <dbReference type="ARBA" id="ARBA00022989"/>
    </source>
</evidence>
<keyword evidence="15" id="KW-1185">Reference proteome</keyword>
<keyword evidence="6 12" id="KW-1133">Transmembrane helix</keyword>
<keyword evidence="7" id="KW-0915">Sodium</keyword>
<evidence type="ECO:0000256" key="9">
    <source>
        <dbReference type="ARBA" id="ARBA00023136"/>
    </source>
</evidence>
<evidence type="ECO:0000256" key="10">
    <source>
        <dbReference type="ARBA" id="ARBA00023201"/>
    </source>
</evidence>
<dbReference type="GO" id="GO:0030007">
    <property type="term" value="P:intracellular potassium ion homeostasis"/>
    <property type="evidence" value="ECO:0007669"/>
    <property type="project" value="TreeGrafter"/>
</dbReference>
<evidence type="ECO:0000256" key="2">
    <source>
        <dbReference type="ARBA" id="ARBA00005248"/>
    </source>
</evidence>
<feature type="transmembrane region" description="Helical" evidence="12">
    <location>
        <begin position="134"/>
        <end position="153"/>
    </location>
</feature>
<dbReference type="InterPro" id="IPR004712">
    <property type="entry name" value="Na+/H+_antiporter_fungi"/>
</dbReference>
<feature type="transmembrane region" description="Helical" evidence="12">
    <location>
        <begin position="173"/>
        <end position="194"/>
    </location>
</feature>
<evidence type="ECO:0000256" key="4">
    <source>
        <dbReference type="ARBA" id="ARBA00022449"/>
    </source>
</evidence>